<accession>A0ABR8G4V9</accession>
<dbReference type="EMBL" id="JACJTB010000062">
    <property type="protein sequence ID" value="MBD2598186.1"/>
    <property type="molecule type" value="Genomic_DNA"/>
</dbReference>
<protein>
    <submittedName>
        <fullName evidence="2">Uncharacterized protein</fullName>
    </submittedName>
</protein>
<gene>
    <name evidence="2" type="ORF">H6G74_28245</name>
</gene>
<keyword evidence="1" id="KW-0175">Coiled coil</keyword>
<dbReference type="RefSeq" id="WP_190970872.1">
    <property type="nucleotide sequence ID" value="NZ_JACJTB010000062.1"/>
</dbReference>
<dbReference type="Proteomes" id="UP000603457">
    <property type="component" value="Unassembled WGS sequence"/>
</dbReference>
<evidence type="ECO:0000313" key="2">
    <source>
        <dbReference type="EMBL" id="MBD2598186.1"/>
    </source>
</evidence>
<comment type="caution">
    <text evidence="2">The sequence shown here is derived from an EMBL/GenBank/DDBJ whole genome shotgun (WGS) entry which is preliminary data.</text>
</comment>
<organism evidence="2 3">
    <name type="scientific">Nostoc spongiaeforme FACHB-130</name>
    <dbReference type="NCBI Taxonomy" id="1357510"/>
    <lineage>
        <taxon>Bacteria</taxon>
        <taxon>Bacillati</taxon>
        <taxon>Cyanobacteriota</taxon>
        <taxon>Cyanophyceae</taxon>
        <taxon>Nostocales</taxon>
        <taxon>Nostocaceae</taxon>
        <taxon>Nostoc</taxon>
    </lineage>
</organism>
<reference evidence="2 3" key="1">
    <citation type="journal article" date="2020" name="ISME J.">
        <title>Comparative genomics reveals insights into cyanobacterial evolution and habitat adaptation.</title>
        <authorList>
            <person name="Chen M.Y."/>
            <person name="Teng W.K."/>
            <person name="Zhao L."/>
            <person name="Hu C.X."/>
            <person name="Zhou Y.K."/>
            <person name="Han B.P."/>
            <person name="Song L.R."/>
            <person name="Shu W.S."/>
        </authorList>
    </citation>
    <scope>NUCLEOTIDE SEQUENCE [LARGE SCALE GENOMIC DNA]</scope>
    <source>
        <strain evidence="2 3">FACHB-130</strain>
    </source>
</reference>
<feature type="coiled-coil region" evidence="1">
    <location>
        <begin position="248"/>
        <end position="354"/>
    </location>
</feature>
<evidence type="ECO:0000256" key="1">
    <source>
        <dbReference type="SAM" id="Coils"/>
    </source>
</evidence>
<evidence type="ECO:0000313" key="3">
    <source>
        <dbReference type="Proteomes" id="UP000603457"/>
    </source>
</evidence>
<keyword evidence="3" id="KW-1185">Reference proteome</keyword>
<sequence length="375" mass="43337">MSKNISKDSQIQKTPRLVQEVRSAEDLCEHLNKLVKQTEWKIETAERFIHLIVNPGKQFKLDTQQQNKIVTAIINCPLKYRTIVHLAIVAANFSSENGLRTLDGIIPKLGNFISETLDLKEGIQENILKNLGDKQVFQFIKEKIINLDTNQKSLKVKEDDKKLDFLRNLISFLIAEGEVSAIASRMNIILDVLSDSNYYQQLTKSQPKQESDIKNRVKAVAELFKLAKPSATEAKRLLLYGTHAQILASRQEQEIADLRDSLQTERELRKQREDYIYQLEQQCQELKQQILDAEKNLEQSQNDIEHERELYAQLETSSQAKISQQKEATLSNVKNRLEHELNKLERCLIGANDNFQENSQMGLRILKKIREQLTE</sequence>
<name>A0ABR8G4V9_9NOSO</name>
<proteinExistence type="predicted"/>